<feature type="domain" description="FAD-binding PCMH-type" evidence="8">
    <location>
        <begin position="45"/>
        <end position="222"/>
    </location>
</feature>
<evidence type="ECO:0000256" key="6">
    <source>
        <dbReference type="ARBA" id="ARBA00023002"/>
    </source>
</evidence>
<dbReference type="InterPro" id="IPR016164">
    <property type="entry name" value="FAD-linked_Oxase-like_C"/>
</dbReference>
<dbReference type="InterPro" id="IPR004113">
    <property type="entry name" value="FAD-bd_oxidored_4_C"/>
</dbReference>
<evidence type="ECO:0000256" key="1">
    <source>
        <dbReference type="ARBA" id="ARBA00001974"/>
    </source>
</evidence>
<keyword evidence="4" id="KW-0274">FAD</keyword>
<evidence type="ECO:0000313" key="9">
    <source>
        <dbReference type="EMBL" id="GGM04328.1"/>
    </source>
</evidence>
<accession>A0ABQ2GNS6</accession>
<comment type="similarity">
    <text evidence="2">Belongs to the FAD-binding oxidoreductase/transferase type 4 family.</text>
</comment>
<comment type="cofactor">
    <cofactor evidence="1">
        <name>FAD</name>
        <dbReference type="ChEBI" id="CHEBI:57692"/>
    </cofactor>
</comment>
<dbReference type="PANTHER" id="PTHR11748">
    <property type="entry name" value="D-LACTATE DEHYDROGENASE"/>
    <property type="match status" value="1"/>
</dbReference>
<gene>
    <name evidence="9" type="ORF">GCM10010841_10800</name>
</gene>
<sequence length="465" mass="49640">MTTQLPRPDTLSPAALAALQARFGEQLSTAQAVLDAHGRDESRQESALPHAVLFALSEADVVDALRLAGEYRFPVVPFAVGSSLEGQVVPVRGGLSLDVSGMNAVLDVQPGGFQATVQPGVTYPELNRQLRARGLFFPVDPGAEASLGGMASTNASGTAAVRYGTTRDNVLELRVALASGEVIRVGSKARKTSAGYDLKHLFIGAEGTLGVITELTVKLWPLPAHLVVLRAHFESVGAAAECAVGIMGAALQPERLELIDEHQIHAVNVHKGTDFPEAPTLWIELASPSRTALDEALQLCRELVTDAGGQGLHAAHSAEERARLWEARHHAYYALTALHPGHVNLTTDLCAPLHHLPALVDFTRREADRAGLHASLVGHVGDGNFHVLLHAPPDDTATWEKIRAVYDAMITETLARGGTCSGEHGVGLHKRAYLAREHADTLDLMRGLKQLLDPRGLLNPGKILP</sequence>
<dbReference type="PROSITE" id="PS51387">
    <property type="entry name" value="FAD_PCMH"/>
    <property type="match status" value="1"/>
</dbReference>
<dbReference type="Gene3D" id="1.10.45.10">
    <property type="entry name" value="Vanillyl-alcohol Oxidase, Chain A, domain 4"/>
    <property type="match status" value="1"/>
</dbReference>
<evidence type="ECO:0000256" key="7">
    <source>
        <dbReference type="ARBA" id="ARBA00038897"/>
    </source>
</evidence>
<keyword evidence="5" id="KW-0809">Transit peptide</keyword>
<dbReference type="EMBL" id="BMOM01000006">
    <property type="protein sequence ID" value="GGM04328.1"/>
    <property type="molecule type" value="Genomic_DNA"/>
</dbReference>
<keyword evidence="10" id="KW-1185">Reference proteome</keyword>
<comment type="caution">
    <text evidence="9">The sequence shown here is derived from an EMBL/GenBank/DDBJ whole genome shotgun (WGS) entry which is preliminary data.</text>
</comment>
<evidence type="ECO:0000256" key="5">
    <source>
        <dbReference type="ARBA" id="ARBA00022946"/>
    </source>
</evidence>
<keyword evidence="3" id="KW-0285">Flavoprotein</keyword>
<dbReference type="Pfam" id="PF02913">
    <property type="entry name" value="FAD-oxidase_C"/>
    <property type="match status" value="1"/>
</dbReference>
<dbReference type="Proteomes" id="UP000661918">
    <property type="component" value="Unassembled WGS sequence"/>
</dbReference>
<evidence type="ECO:0000256" key="3">
    <source>
        <dbReference type="ARBA" id="ARBA00022630"/>
    </source>
</evidence>
<dbReference type="SUPFAM" id="SSF56176">
    <property type="entry name" value="FAD-binding/transporter-associated domain-like"/>
    <property type="match status" value="1"/>
</dbReference>
<proteinExistence type="inferred from homology"/>
<evidence type="ECO:0000259" key="8">
    <source>
        <dbReference type="PROSITE" id="PS51387"/>
    </source>
</evidence>
<dbReference type="Pfam" id="PF01565">
    <property type="entry name" value="FAD_binding_4"/>
    <property type="match status" value="1"/>
</dbReference>
<dbReference type="EC" id="1.1.2.4" evidence="7"/>
<dbReference type="InterPro" id="IPR016169">
    <property type="entry name" value="FAD-bd_PCMH_sub2"/>
</dbReference>
<dbReference type="InterPro" id="IPR016166">
    <property type="entry name" value="FAD-bd_PCMH"/>
</dbReference>
<dbReference type="InterPro" id="IPR016171">
    <property type="entry name" value="Vanillyl_alc_oxidase_C-sub2"/>
</dbReference>
<evidence type="ECO:0000313" key="10">
    <source>
        <dbReference type="Proteomes" id="UP000661918"/>
    </source>
</evidence>
<evidence type="ECO:0000256" key="2">
    <source>
        <dbReference type="ARBA" id="ARBA00008000"/>
    </source>
</evidence>
<dbReference type="RefSeq" id="WP_188902171.1">
    <property type="nucleotide sequence ID" value="NZ_BMOM01000006.1"/>
</dbReference>
<dbReference type="SUPFAM" id="SSF55103">
    <property type="entry name" value="FAD-linked oxidases, C-terminal domain"/>
    <property type="match status" value="1"/>
</dbReference>
<dbReference type="Gene3D" id="3.30.70.2740">
    <property type="match status" value="1"/>
</dbReference>
<dbReference type="PANTHER" id="PTHR11748:SF111">
    <property type="entry name" value="D-LACTATE DEHYDROGENASE, MITOCHONDRIAL-RELATED"/>
    <property type="match status" value="1"/>
</dbReference>
<evidence type="ECO:0000256" key="4">
    <source>
        <dbReference type="ARBA" id="ARBA00022827"/>
    </source>
</evidence>
<dbReference type="InterPro" id="IPR036318">
    <property type="entry name" value="FAD-bd_PCMH-like_sf"/>
</dbReference>
<name>A0ABQ2GNS6_9DEIO</name>
<reference evidence="10" key="1">
    <citation type="journal article" date="2019" name="Int. J. Syst. Evol. Microbiol.">
        <title>The Global Catalogue of Microorganisms (GCM) 10K type strain sequencing project: providing services to taxonomists for standard genome sequencing and annotation.</title>
        <authorList>
            <consortium name="The Broad Institute Genomics Platform"/>
            <consortium name="The Broad Institute Genome Sequencing Center for Infectious Disease"/>
            <person name="Wu L."/>
            <person name="Ma J."/>
        </authorList>
    </citation>
    <scope>NUCLEOTIDE SEQUENCE [LARGE SCALE GENOMIC DNA]</scope>
    <source>
        <strain evidence="10">JCM 15443</strain>
    </source>
</reference>
<organism evidence="9 10">
    <name type="scientific">Deinococcus aerophilus</name>
    <dbReference type="NCBI Taxonomy" id="522488"/>
    <lineage>
        <taxon>Bacteria</taxon>
        <taxon>Thermotogati</taxon>
        <taxon>Deinococcota</taxon>
        <taxon>Deinococci</taxon>
        <taxon>Deinococcales</taxon>
        <taxon>Deinococcaceae</taxon>
        <taxon>Deinococcus</taxon>
    </lineage>
</organism>
<protein>
    <recommendedName>
        <fullName evidence="7">D-lactate dehydrogenase (cytochrome)</fullName>
        <ecNumber evidence="7">1.1.2.4</ecNumber>
    </recommendedName>
</protein>
<keyword evidence="6" id="KW-0560">Oxidoreductase</keyword>
<dbReference type="InterPro" id="IPR006094">
    <property type="entry name" value="Oxid_FAD_bind_N"/>
</dbReference>
<dbReference type="Gene3D" id="3.30.465.10">
    <property type="match status" value="1"/>
</dbReference>